<evidence type="ECO:0000313" key="6">
    <source>
        <dbReference type="Proteomes" id="UP000663852"/>
    </source>
</evidence>
<keyword evidence="3" id="KW-0539">Nucleus</keyword>
<protein>
    <submittedName>
        <fullName evidence="5">Uncharacterized protein</fullName>
    </submittedName>
</protein>
<evidence type="ECO:0000256" key="2">
    <source>
        <dbReference type="ARBA" id="ARBA00023163"/>
    </source>
</evidence>
<dbReference type="SUPFAM" id="SSF50978">
    <property type="entry name" value="WD40 repeat-like"/>
    <property type="match status" value="1"/>
</dbReference>
<keyword evidence="2" id="KW-0804">Transcription</keyword>
<comment type="subcellular location">
    <subcellularLocation>
        <location evidence="1">Nucleus</location>
    </subcellularLocation>
</comment>
<evidence type="ECO:0000256" key="3">
    <source>
        <dbReference type="ARBA" id="ARBA00023242"/>
    </source>
</evidence>
<dbReference type="InterPro" id="IPR015943">
    <property type="entry name" value="WD40/YVTN_repeat-like_dom_sf"/>
</dbReference>
<dbReference type="EMBL" id="CAJNOJ010000002">
    <property type="protein sequence ID" value="CAF0729059.1"/>
    <property type="molecule type" value="Genomic_DNA"/>
</dbReference>
<comment type="caution">
    <text evidence="5">The sequence shown here is derived from an EMBL/GenBank/DDBJ whole genome shotgun (WGS) entry which is preliminary data.</text>
</comment>
<evidence type="ECO:0000313" key="5">
    <source>
        <dbReference type="EMBL" id="CAF0729059.1"/>
    </source>
</evidence>
<dbReference type="GO" id="GO:0005634">
    <property type="term" value="C:nucleus"/>
    <property type="evidence" value="ECO:0007669"/>
    <property type="project" value="UniProtKB-SubCell"/>
</dbReference>
<proteinExistence type="predicted"/>
<feature type="compositionally biased region" description="Basic residues" evidence="4">
    <location>
        <begin position="1"/>
        <end position="14"/>
    </location>
</feature>
<feature type="compositionally biased region" description="Acidic residues" evidence="4">
    <location>
        <begin position="65"/>
        <end position="90"/>
    </location>
</feature>
<sequence>MNPSAPKRRGRPRKTAIPSNDVNQTTETKDELVEPKIENLLTINTSIVAPRKAAKTKKKYKEVSSGDEYENDEEEEDEDDDYDGESDEEVEPRNRRSSAAKRKSIAILSKDQTESWGNYRNTIDNGPVPQHALSLNEIAFDVALKLQQRNQAQHLAIDYLDTDNKIEFINDKKMSEELVLDTYQIQLSQDTSNIPFNLSPFESIVHKTKVFTLNMGIGPIQSIDWLSMPTTNCPLTHQYLAIGCSRSSIVSKHFYDEIYSYKNYIQIWMFNLSNTKTSVSPNNHQLIGFIPIADSGAIWSLKWSPACSSPSVYLAAGTSSGAIYLYKIFTQYSVSASSSTAKKLFPFYKSSKLIRCSLSEPNNQTQCLSIDWSLHDPNRLIASYSNGFIALFHVNTQVQHLIEMKSNQEKVIYPIRFIRVSYTPIRDVKFLSNSSNLVLTIANIAKRFSVWDLDDCQQHLIDIENSGTESVIRTLTGDLLCAKEFTPSYARMSAYLAYDPENNNLPKHIYFQSTPDHVLSVDYSPWLDSSLLCDTNGREIDKHVYIETLMFVFFFQGCVYFFRLTNFVRWTRKNECSLKYRLKLFNTNAILKSDKQEEASTKSNNEVGDPIFEQSSYSNLIDRYYLDTNLCCDQKFVSKQDDFSKAGNYALNALHKIRFNPNLGSYAWYAFGGESGLLFILPLNQSWSTHALSIYEKENKSI</sequence>
<feature type="region of interest" description="Disordered" evidence="4">
    <location>
        <begin position="1"/>
        <end position="103"/>
    </location>
</feature>
<dbReference type="InterPro" id="IPR052416">
    <property type="entry name" value="GTF3C_component"/>
</dbReference>
<dbReference type="Proteomes" id="UP000663852">
    <property type="component" value="Unassembled WGS sequence"/>
</dbReference>
<accession>A0A813MYJ1</accession>
<organism evidence="5 6">
    <name type="scientific">Adineta ricciae</name>
    <name type="common">Rotifer</name>
    <dbReference type="NCBI Taxonomy" id="249248"/>
    <lineage>
        <taxon>Eukaryota</taxon>
        <taxon>Metazoa</taxon>
        <taxon>Spiralia</taxon>
        <taxon>Gnathifera</taxon>
        <taxon>Rotifera</taxon>
        <taxon>Eurotatoria</taxon>
        <taxon>Bdelloidea</taxon>
        <taxon>Adinetida</taxon>
        <taxon>Adinetidae</taxon>
        <taxon>Adineta</taxon>
    </lineage>
</organism>
<dbReference type="GO" id="GO:0006383">
    <property type="term" value="P:transcription by RNA polymerase III"/>
    <property type="evidence" value="ECO:0007669"/>
    <property type="project" value="TreeGrafter"/>
</dbReference>
<dbReference type="Gene3D" id="2.130.10.10">
    <property type="entry name" value="YVTN repeat-like/Quinoprotein amine dehydrogenase"/>
    <property type="match status" value="1"/>
</dbReference>
<gene>
    <name evidence="5" type="ORF">EDS130_LOCUS960</name>
</gene>
<dbReference type="InterPro" id="IPR036322">
    <property type="entry name" value="WD40_repeat_dom_sf"/>
</dbReference>
<evidence type="ECO:0000256" key="4">
    <source>
        <dbReference type="SAM" id="MobiDB-lite"/>
    </source>
</evidence>
<feature type="compositionally biased region" description="Basic and acidic residues" evidence="4">
    <location>
        <begin position="27"/>
        <end position="37"/>
    </location>
</feature>
<evidence type="ECO:0000256" key="1">
    <source>
        <dbReference type="ARBA" id="ARBA00004123"/>
    </source>
</evidence>
<dbReference type="GO" id="GO:0000127">
    <property type="term" value="C:transcription factor TFIIIC complex"/>
    <property type="evidence" value="ECO:0007669"/>
    <property type="project" value="TreeGrafter"/>
</dbReference>
<reference evidence="5" key="1">
    <citation type="submission" date="2021-02" db="EMBL/GenBank/DDBJ databases">
        <authorList>
            <person name="Nowell W R."/>
        </authorList>
    </citation>
    <scope>NUCLEOTIDE SEQUENCE</scope>
</reference>
<feature type="compositionally biased region" description="Polar residues" evidence="4">
    <location>
        <begin position="17"/>
        <end position="26"/>
    </location>
</feature>
<name>A0A813MYJ1_ADIRI</name>
<dbReference type="PANTHER" id="PTHR15052">
    <property type="entry name" value="RNA POLYMERASE III TRANSCRIPTION INITIATION FACTOR COMPLEX SUBUNIT"/>
    <property type="match status" value="1"/>
</dbReference>
<dbReference type="OrthoDB" id="4703at2759"/>
<dbReference type="PANTHER" id="PTHR15052:SF2">
    <property type="entry name" value="GENERAL TRANSCRIPTION FACTOR 3C POLYPEPTIDE 2"/>
    <property type="match status" value="1"/>
</dbReference>
<dbReference type="AlphaFoldDB" id="A0A813MYJ1"/>